<evidence type="ECO:0000256" key="3">
    <source>
        <dbReference type="ARBA" id="ARBA00015262"/>
    </source>
</evidence>
<keyword evidence="4 5" id="KW-0501">Molybdenum cofactor biosynthesis</keyword>
<protein>
    <recommendedName>
        <fullName evidence="3 5">Molybdenum cofactor biosynthesis protein B</fullName>
    </recommendedName>
</protein>
<dbReference type="NCBIfam" id="TIGR00177">
    <property type="entry name" value="molyb_syn"/>
    <property type="match status" value="1"/>
</dbReference>
<comment type="function">
    <text evidence="5">May be involved in the biosynthesis of molybdopterin.</text>
</comment>
<evidence type="ECO:0000256" key="1">
    <source>
        <dbReference type="ARBA" id="ARBA00005046"/>
    </source>
</evidence>
<dbReference type="Gene3D" id="3.40.980.10">
    <property type="entry name" value="MoaB/Mog-like domain"/>
    <property type="match status" value="1"/>
</dbReference>
<dbReference type="InterPro" id="IPR001453">
    <property type="entry name" value="MoaB/Mog_dom"/>
</dbReference>
<evidence type="ECO:0000313" key="7">
    <source>
        <dbReference type="EMBL" id="MFB2936850.1"/>
    </source>
</evidence>
<comment type="caution">
    <text evidence="7">The sequence shown here is derived from an EMBL/GenBank/DDBJ whole genome shotgun (WGS) entry which is preliminary data.</text>
</comment>
<evidence type="ECO:0000313" key="8">
    <source>
        <dbReference type="Proteomes" id="UP001576776"/>
    </source>
</evidence>
<dbReference type="InterPro" id="IPR008284">
    <property type="entry name" value="MoCF_biosynth_CS"/>
</dbReference>
<comment type="pathway">
    <text evidence="1 5">Cofactor biosynthesis; molybdopterin biosynthesis.</text>
</comment>
<dbReference type="SUPFAM" id="SSF53218">
    <property type="entry name" value="Molybdenum cofactor biosynthesis proteins"/>
    <property type="match status" value="1"/>
</dbReference>
<dbReference type="PROSITE" id="PS01078">
    <property type="entry name" value="MOCF_BIOSYNTHESIS_1"/>
    <property type="match status" value="1"/>
</dbReference>
<dbReference type="InterPro" id="IPR036425">
    <property type="entry name" value="MoaB/Mog-like_dom_sf"/>
</dbReference>
<dbReference type="CDD" id="cd00886">
    <property type="entry name" value="MogA_MoaB"/>
    <property type="match status" value="1"/>
</dbReference>
<feature type="domain" description="MoaB/Mog" evidence="6">
    <location>
        <begin position="17"/>
        <end position="161"/>
    </location>
</feature>
<accession>A0ABV4YDG3</accession>
<dbReference type="InterPro" id="IPR012245">
    <property type="entry name" value="MoaB"/>
</dbReference>
<evidence type="ECO:0000259" key="6">
    <source>
        <dbReference type="SMART" id="SM00852"/>
    </source>
</evidence>
<comment type="similarity">
    <text evidence="2 5">Belongs to the MoaB/Mog family.</text>
</comment>
<gene>
    <name evidence="7" type="ORF">ACE1B6_16495</name>
</gene>
<dbReference type="PIRSF" id="PIRSF006443">
    <property type="entry name" value="MoaB"/>
    <property type="match status" value="1"/>
</dbReference>
<name>A0ABV4YDG3_9CYAN</name>
<dbReference type="SMART" id="SM00852">
    <property type="entry name" value="MoCF_biosynth"/>
    <property type="match status" value="1"/>
</dbReference>
<dbReference type="RefSeq" id="WP_413258345.1">
    <property type="nucleotide sequence ID" value="NZ_JBHFNS010000064.1"/>
</dbReference>
<evidence type="ECO:0000256" key="4">
    <source>
        <dbReference type="ARBA" id="ARBA00023150"/>
    </source>
</evidence>
<dbReference type="Proteomes" id="UP001576776">
    <property type="component" value="Unassembled WGS sequence"/>
</dbReference>
<evidence type="ECO:0000256" key="2">
    <source>
        <dbReference type="ARBA" id="ARBA00006112"/>
    </source>
</evidence>
<reference evidence="7 8" key="1">
    <citation type="submission" date="2024-09" db="EMBL/GenBank/DDBJ databases">
        <title>Floridaenema gen nov. (Aerosakkonemataceae, Aerosakkonematales ord. nov., Cyanobacteria) from benthic tropical and subtropical fresh waters, with the description of four new species.</title>
        <authorList>
            <person name="Moretto J.A."/>
            <person name="Berthold D.E."/>
            <person name="Lefler F.W."/>
            <person name="Huang I.-S."/>
            <person name="Laughinghouse H. IV."/>
        </authorList>
    </citation>
    <scope>NUCLEOTIDE SEQUENCE [LARGE SCALE GENOMIC DNA]</scope>
    <source>
        <strain evidence="7 8">BLCC-F154</strain>
    </source>
</reference>
<dbReference type="PANTHER" id="PTHR43232:SF2">
    <property type="entry name" value="MOLYBDENUM COFACTOR BIOSYNTHESIS PROTEIN B"/>
    <property type="match status" value="1"/>
</dbReference>
<dbReference type="Pfam" id="PF00994">
    <property type="entry name" value="MoCF_biosynth"/>
    <property type="match status" value="1"/>
</dbReference>
<proteinExistence type="inferred from homology"/>
<keyword evidence="8" id="KW-1185">Reference proteome</keyword>
<sequence length="172" mass="18854">MRNLPHPDESKLTVNCAVITVSDTRTEETDRSGSLIKNLLLDTCHTVGAYAIVKDEPAQIQQQMQILSQRSDLQALIFNGGTGIAPRDTTYDAIEQLLEKSLPGFGEMFRFLSYQEIGSRAIASRAVAGIYQGKLIFSVPGSSNAVKLAMEKLILPELVHLVNQLNPNLAQN</sequence>
<dbReference type="PANTHER" id="PTHR43232">
    <property type="entry name" value="MOLYBDENUM COFACTOR BIOSYNTHESIS PROTEIN B"/>
    <property type="match status" value="1"/>
</dbReference>
<evidence type="ECO:0000256" key="5">
    <source>
        <dbReference type="PIRNR" id="PIRNR006443"/>
    </source>
</evidence>
<dbReference type="EMBL" id="JBHFNS010000064">
    <property type="protein sequence ID" value="MFB2936850.1"/>
    <property type="molecule type" value="Genomic_DNA"/>
</dbReference>
<organism evidence="7 8">
    <name type="scientific">Floridaenema fluviatile BLCC-F154</name>
    <dbReference type="NCBI Taxonomy" id="3153640"/>
    <lineage>
        <taxon>Bacteria</taxon>
        <taxon>Bacillati</taxon>
        <taxon>Cyanobacteriota</taxon>
        <taxon>Cyanophyceae</taxon>
        <taxon>Oscillatoriophycideae</taxon>
        <taxon>Aerosakkonematales</taxon>
        <taxon>Aerosakkonemataceae</taxon>
        <taxon>Floridanema</taxon>
        <taxon>Floridanema fluviatile</taxon>
    </lineage>
</organism>